<dbReference type="InParanoid" id="A0A0C3EWV2"/>
<dbReference type="Pfam" id="PF13450">
    <property type="entry name" value="NAD_binding_8"/>
    <property type="match status" value="1"/>
</dbReference>
<dbReference type="PANTHER" id="PTHR43539:SF68">
    <property type="entry name" value="FLAVIN-BINDING MONOOXYGENASE-LIKE PROTEIN (AFU_ORTHOLOGUE AFUA_4G09220)"/>
    <property type="match status" value="1"/>
</dbReference>
<evidence type="ECO:0000256" key="2">
    <source>
        <dbReference type="ARBA" id="ARBA00022827"/>
    </source>
</evidence>
<keyword evidence="5" id="KW-1185">Reference proteome</keyword>
<evidence type="ECO:0008006" key="6">
    <source>
        <dbReference type="Google" id="ProtNLM"/>
    </source>
</evidence>
<sequence length="605" mass="67501">MSAQASLPTLDNLRSKIPAEVDVGAVAGKWLESFAEHVGSAEIAGLIDLFAEDALFRDILALTWDFRTFEGTHAIKKFLEDRLPVAKPTSFKLNEKYLSLQQPYPDVAWIQCLFEFETNIGIGSGVFRLIPMTNGHWKAHTVFTNLENLKGFPEKIGALRNYEASPGNWSENRKRETEFENDEPAVLIVGGGQCGLGLAARLKNLDVTSLVVEKQPRVGDQWRKRYKTLCLHDPVWRDHMPYLPFPPSWPVYTPAQKLADWLESYAQSLELNVWTSSVVLKASQDPSTRHWFVTVKRADGSERVLHPHHLVFAVGFGGGGPNMPVYPGMNEFEGQILHSSQYSKASDHAGKKAIVVGACNSGHDISADFYHHGIDVTMLQRGPTYVMTRKNCMPMLFGALYSEDAPPTDIADRISASFPNKLIKSMSQRLTKRLAEADNDLLDNLRKRGFKLTMGKDGTGFLLLALEKGGGYYIDVGASQLIADGKIKLKNDSLVERFTKTGIKFQNGSELPADVIVFATGYGDPSEPLRKVLDDELKGKCKPIWGLDDESEIRGLWRDMGIPHLWSMMGNLAYSRFHSKHLALQIKAIEEGVFGSRYASDAWKN</sequence>
<reference evidence="4 5" key="1">
    <citation type="submission" date="2014-04" db="EMBL/GenBank/DDBJ databases">
        <authorList>
            <consortium name="DOE Joint Genome Institute"/>
            <person name="Kuo A."/>
            <person name="Tarkka M."/>
            <person name="Buscot F."/>
            <person name="Kohler A."/>
            <person name="Nagy L.G."/>
            <person name="Floudas D."/>
            <person name="Copeland A."/>
            <person name="Barry K.W."/>
            <person name="Cichocki N."/>
            <person name="Veneault-Fourrey C."/>
            <person name="LaButti K."/>
            <person name="Lindquist E.A."/>
            <person name="Lipzen A."/>
            <person name="Lundell T."/>
            <person name="Morin E."/>
            <person name="Murat C."/>
            <person name="Sun H."/>
            <person name="Tunlid A."/>
            <person name="Henrissat B."/>
            <person name="Grigoriev I.V."/>
            <person name="Hibbett D.S."/>
            <person name="Martin F."/>
            <person name="Nordberg H.P."/>
            <person name="Cantor M.N."/>
            <person name="Hua S.X."/>
        </authorList>
    </citation>
    <scope>NUCLEOTIDE SEQUENCE [LARGE SCALE GENOMIC DNA]</scope>
    <source>
        <strain evidence="4 5">F 1598</strain>
    </source>
</reference>
<dbReference type="GO" id="GO:0050660">
    <property type="term" value="F:flavin adenine dinucleotide binding"/>
    <property type="evidence" value="ECO:0007669"/>
    <property type="project" value="InterPro"/>
</dbReference>
<dbReference type="PANTHER" id="PTHR43539">
    <property type="entry name" value="FLAVIN-BINDING MONOOXYGENASE-LIKE PROTEIN (AFU_ORTHOLOGUE AFUA_4G09220)"/>
    <property type="match status" value="1"/>
</dbReference>
<dbReference type="HOGENOM" id="CLU_015676_1_0_1"/>
<dbReference type="Pfam" id="PF00743">
    <property type="entry name" value="FMO-like"/>
    <property type="match status" value="1"/>
</dbReference>
<dbReference type="SUPFAM" id="SSF51905">
    <property type="entry name" value="FAD/NAD(P)-binding domain"/>
    <property type="match status" value="2"/>
</dbReference>
<dbReference type="EMBL" id="KN833029">
    <property type="protein sequence ID" value="KIM76995.1"/>
    <property type="molecule type" value="Genomic_DNA"/>
</dbReference>
<keyword evidence="3" id="KW-0560">Oxidoreductase</keyword>
<dbReference type="SUPFAM" id="SSF54427">
    <property type="entry name" value="NTF2-like"/>
    <property type="match status" value="1"/>
</dbReference>
<reference evidence="5" key="2">
    <citation type="submission" date="2015-01" db="EMBL/GenBank/DDBJ databases">
        <title>Evolutionary Origins and Diversification of the Mycorrhizal Mutualists.</title>
        <authorList>
            <consortium name="DOE Joint Genome Institute"/>
            <consortium name="Mycorrhizal Genomics Consortium"/>
            <person name="Kohler A."/>
            <person name="Kuo A."/>
            <person name="Nagy L.G."/>
            <person name="Floudas D."/>
            <person name="Copeland A."/>
            <person name="Barry K.W."/>
            <person name="Cichocki N."/>
            <person name="Veneault-Fourrey C."/>
            <person name="LaButti K."/>
            <person name="Lindquist E.A."/>
            <person name="Lipzen A."/>
            <person name="Lundell T."/>
            <person name="Morin E."/>
            <person name="Murat C."/>
            <person name="Riley R."/>
            <person name="Ohm R."/>
            <person name="Sun H."/>
            <person name="Tunlid A."/>
            <person name="Henrissat B."/>
            <person name="Grigoriev I.V."/>
            <person name="Hibbett D.S."/>
            <person name="Martin F."/>
        </authorList>
    </citation>
    <scope>NUCLEOTIDE SEQUENCE [LARGE SCALE GENOMIC DNA]</scope>
    <source>
        <strain evidence="5">F 1598</strain>
    </source>
</reference>
<dbReference type="InterPro" id="IPR050982">
    <property type="entry name" value="Auxin_biosynth/cation_transpt"/>
</dbReference>
<proteinExistence type="predicted"/>
<evidence type="ECO:0000313" key="5">
    <source>
        <dbReference type="Proteomes" id="UP000054166"/>
    </source>
</evidence>
<evidence type="ECO:0000256" key="1">
    <source>
        <dbReference type="ARBA" id="ARBA00022630"/>
    </source>
</evidence>
<dbReference type="AlphaFoldDB" id="A0A0C3EWV2"/>
<dbReference type="InterPro" id="IPR032710">
    <property type="entry name" value="NTF2-like_dom_sf"/>
</dbReference>
<dbReference type="InterPro" id="IPR036188">
    <property type="entry name" value="FAD/NAD-bd_sf"/>
</dbReference>
<accession>A0A0C3EWV2</accession>
<dbReference type="InterPro" id="IPR020946">
    <property type="entry name" value="Flavin_mOase-like"/>
</dbReference>
<evidence type="ECO:0000256" key="3">
    <source>
        <dbReference type="ARBA" id="ARBA00023002"/>
    </source>
</evidence>
<gene>
    <name evidence="4" type="ORF">PILCRDRAFT_796588</name>
</gene>
<evidence type="ECO:0000313" key="4">
    <source>
        <dbReference type="EMBL" id="KIM76995.1"/>
    </source>
</evidence>
<name>A0A0C3EWV2_PILCF</name>
<dbReference type="Gene3D" id="3.50.50.60">
    <property type="entry name" value="FAD/NAD(P)-binding domain"/>
    <property type="match status" value="2"/>
</dbReference>
<dbReference type="STRING" id="765440.A0A0C3EWV2"/>
<dbReference type="OrthoDB" id="74360at2759"/>
<dbReference type="Proteomes" id="UP000054166">
    <property type="component" value="Unassembled WGS sequence"/>
</dbReference>
<dbReference type="GO" id="GO:0050661">
    <property type="term" value="F:NADP binding"/>
    <property type="evidence" value="ECO:0007669"/>
    <property type="project" value="InterPro"/>
</dbReference>
<protein>
    <recommendedName>
        <fullName evidence="6">FAD/NAD(P)-binding domain-containing protein</fullName>
    </recommendedName>
</protein>
<keyword evidence="2" id="KW-0274">FAD</keyword>
<organism evidence="4 5">
    <name type="scientific">Piloderma croceum (strain F 1598)</name>
    <dbReference type="NCBI Taxonomy" id="765440"/>
    <lineage>
        <taxon>Eukaryota</taxon>
        <taxon>Fungi</taxon>
        <taxon>Dikarya</taxon>
        <taxon>Basidiomycota</taxon>
        <taxon>Agaricomycotina</taxon>
        <taxon>Agaricomycetes</taxon>
        <taxon>Agaricomycetidae</taxon>
        <taxon>Atheliales</taxon>
        <taxon>Atheliaceae</taxon>
        <taxon>Piloderma</taxon>
    </lineage>
</organism>
<dbReference type="GO" id="GO:0004499">
    <property type="term" value="F:N,N-dimethylaniline monooxygenase activity"/>
    <property type="evidence" value="ECO:0007669"/>
    <property type="project" value="InterPro"/>
</dbReference>
<keyword evidence="1" id="KW-0285">Flavoprotein</keyword>